<dbReference type="EMBL" id="QFOI01000041">
    <property type="protein sequence ID" value="PZP51131.1"/>
    <property type="molecule type" value="Genomic_DNA"/>
</dbReference>
<gene>
    <name evidence="3" type="ORF">DI598_03920</name>
</gene>
<comment type="caution">
    <text evidence="3">The sequence shown here is derived from an EMBL/GenBank/DDBJ whole genome shotgun (WGS) entry which is preliminary data.</text>
</comment>
<feature type="domain" description="Suppressor of fused-like" evidence="2">
    <location>
        <begin position="111"/>
        <end position="287"/>
    </location>
</feature>
<evidence type="ECO:0000313" key="4">
    <source>
        <dbReference type="Proteomes" id="UP000249645"/>
    </source>
</evidence>
<dbReference type="Proteomes" id="UP000249645">
    <property type="component" value="Unassembled WGS sequence"/>
</dbReference>
<feature type="region of interest" description="Disordered" evidence="1">
    <location>
        <begin position="41"/>
        <end position="64"/>
    </location>
</feature>
<dbReference type="Pfam" id="PF05076">
    <property type="entry name" value="SUFU"/>
    <property type="match status" value="1"/>
</dbReference>
<evidence type="ECO:0000256" key="1">
    <source>
        <dbReference type="SAM" id="MobiDB-lite"/>
    </source>
</evidence>
<reference evidence="3 4" key="1">
    <citation type="submission" date="2017-11" db="EMBL/GenBank/DDBJ databases">
        <title>Infants hospitalized years apart are colonized by the same room-sourced microbial strains.</title>
        <authorList>
            <person name="Brooks B."/>
            <person name="Olm M.R."/>
            <person name="Firek B.A."/>
            <person name="Baker R."/>
            <person name="Thomas B.C."/>
            <person name="Morowitz M.J."/>
            <person name="Banfield J.F."/>
        </authorList>
    </citation>
    <scope>NUCLEOTIDE SEQUENCE [LARGE SCALE GENOMIC DNA]</scope>
    <source>
        <strain evidence="3">S2_009_000_R2_76</strain>
    </source>
</reference>
<evidence type="ECO:0000259" key="2">
    <source>
        <dbReference type="Pfam" id="PF05076"/>
    </source>
</evidence>
<protein>
    <recommendedName>
        <fullName evidence="2">Suppressor of fused-like domain-containing protein</fullName>
    </recommendedName>
</protein>
<dbReference type="InterPro" id="IPR020941">
    <property type="entry name" value="SUFU-like_domain"/>
</dbReference>
<proteinExistence type="predicted"/>
<dbReference type="AlphaFoldDB" id="A0A2W5F4T8"/>
<name>A0A2W5F4T8_9SPHI</name>
<accession>A0A2W5F4T8</accession>
<evidence type="ECO:0000313" key="3">
    <source>
        <dbReference type="EMBL" id="PZP51131.1"/>
    </source>
</evidence>
<sequence>MFICHANECDRHRFNKKKTIFKSTKPIPMSFFKKLFGEKNNTNNKKEESNAPDPESISTGGSNVYNYSTKDSETEWHLPNQECVYMDEIIGHLEMHIGNPATVFHEIISDYVHIDVHWIKPSAEYPFNILVTTGMSDLPMSMPAGMENVERYNHAELMVVLPADWPIGDEEFKEANNYWPVYFLKMIARFPHEYKTWIGYGHTIPNGQNAEPIANTGFGCILTLPPMLTFPEEFLTLETKDGTIINFLATIPLYEEEMNLKLEEGTDALLDRFDEFEISEVIDIDRPNVAL</sequence>
<organism evidence="3 4">
    <name type="scientific">Pseudopedobacter saltans</name>
    <dbReference type="NCBI Taxonomy" id="151895"/>
    <lineage>
        <taxon>Bacteria</taxon>
        <taxon>Pseudomonadati</taxon>
        <taxon>Bacteroidota</taxon>
        <taxon>Sphingobacteriia</taxon>
        <taxon>Sphingobacteriales</taxon>
        <taxon>Sphingobacteriaceae</taxon>
        <taxon>Pseudopedobacter</taxon>
    </lineage>
</organism>